<accession>A0A0A9CSU5</accession>
<feature type="compositionally biased region" description="Basic and acidic residues" evidence="1">
    <location>
        <begin position="25"/>
        <end position="45"/>
    </location>
</feature>
<protein>
    <submittedName>
        <fullName evidence="3">Uncharacterized protein</fullName>
    </submittedName>
</protein>
<name>A0A0A9CSU5_ARUDO</name>
<dbReference type="PANTHER" id="PTHR36381:SF9">
    <property type="entry name" value="EXPRESSED PROTEIN"/>
    <property type="match status" value="1"/>
</dbReference>
<evidence type="ECO:0000313" key="3">
    <source>
        <dbReference type="EMBL" id="JAD78626.1"/>
    </source>
</evidence>
<keyword evidence="2" id="KW-0472">Membrane</keyword>
<dbReference type="PANTHER" id="PTHR36381">
    <property type="entry name" value="ETHYLENE-REGULATED TRANSCRIPT 2 (ERT2)"/>
    <property type="match status" value="1"/>
</dbReference>
<sequence>MNPKRKEKRRSLRKLIAKKLHNGKRSKDKDSSVSRHGGESEHPDAGEAGANAGPVKTEPSATPAEQTTVPEEITDERGRQGAAMPLAAFIPTILIGLVAGKLPAVALTVLCAVFFSSVERVPVS</sequence>
<proteinExistence type="predicted"/>
<feature type="compositionally biased region" description="Polar residues" evidence="1">
    <location>
        <begin position="59"/>
        <end position="69"/>
    </location>
</feature>
<reference evidence="3" key="1">
    <citation type="submission" date="2014-09" db="EMBL/GenBank/DDBJ databases">
        <authorList>
            <person name="Magalhaes I.L.F."/>
            <person name="Oliveira U."/>
            <person name="Santos F.R."/>
            <person name="Vidigal T.H.D.A."/>
            <person name="Brescovit A.D."/>
            <person name="Santos A.J."/>
        </authorList>
    </citation>
    <scope>NUCLEOTIDE SEQUENCE</scope>
    <source>
        <tissue evidence="3">Shoot tissue taken approximately 20 cm above the soil surface</tissue>
    </source>
</reference>
<evidence type="ECO:0000256" key="2">
    <source>
        <dbReference type="SAM" id="Phobius"/>
    </source>
</evidence>
<organism evidence="3">
    <name type="scientific">Arundo donax</name>
    <name type="common">Giant reed</name>
    <name type="synonym">Donax arundinaceus</name>
    <dbReference type="NCBI Taxonomy" id="35708"/>
    <lineage>
        <taxon>Eukaryota</taxon>
        <taxon>Viridiplantae</taxon>
        <taxon>Streptophyta</taxon>
        <taxon>Embryophyta</taxon>
        <taxon>Tracheophyta</taxon>
        <taxon>Spermatophyta</taxon>
        <taxon>Magnoliopsida</taxon>
        <taxon>Liliopsida</taxon>
        <taxon>Poales</taxon>
        <taxon>Poaceae</taxon>
        <taxon>PACMAD clade</taxon>
        <taxon>Arundinoideae</taxon>
        <taxon>Arundineae</taxon>
        <taxon>Arundo</taxon>
    </lineage>
</organism>
<dbReference type="EMBL" id="GBRH01219269">
    <property type="protein sequence ID" value="JAD78626.1"/>
    <property type="molecule type" value="Transcribed_RNA"/>
</dbReference>
<reference evidence="3" key="2">
    <citation type="journal article" date="2015" name="Data Brief">
        <title>Shoot transcriptome of the giant reed, Arundo donax.</title>
        <authorList>
            <person name="Barrero R.A."/>
            <person name="Guerrero F.D."/>
            <person name="Moolhuijzen P."/>
            <person name="Goolsby J.A."/>
            <person name="Tidwell J."/>
            <person name="Bellgard S.E."/>
            <person name="Bellgard M.I."/>
        </authorList>
    </citation>
    <scope>NUCLEOTIDE SEQUENCE</scope>
    <source>
        <tissue evidence="3">Shoot tissue taken approximately 20 cm above the soil surface</tissue>
    </source>
</reference>
<keyword evidence="2" id="KW-0812">Transmembrane</keyword>
<feature type="compositionally biased region" description="Basic residues" evidence="1">
    <location>
        <begin position="1"/>
        <end position="24"/>
    </location>
</feature>
<dbReference type="AlphaFoldDB" id="A0A0A9CSU5"/>
<feature type="transmembrane region" description="Helical" evidence="2">
    <location>
        <begin position="86"/>
        <end position="115"/>
    </location>
</feature>
<keyword evidence="2" id="KW-1133">Transmembrane helix</keyword>
<feature type="region of interest" description="Disordered" evidence="1">
    <location>
        <begin position="1"/>
        <end position="79"/>
    </location>
</feature>
<evidence type="ECO:0000256" key="1">
    <source>
        <dbReference type="SAM" id="MobiDB-lite"/>
    </source>
</evidence>